<dbReference type="OrthoDB" id="327939at2"/>
<keyword evidence="1" id="KW-0472">Membrane</keyword>
<feature type="transmembrane region" description="Helical" evidence="1">
    <location>
        <begin position="6"/>
        <end position="22"/>
    </location>
</feature>
<dbReference type="AlphaFoldDB" id="A0A066RQU2"/>
<dbReference type="PANTHER" id="PTHR36974:SF1">
    <property type="entry name" value="DOXX FAMILY MEMBRANE PROTEIN"/>
    <property type="match status" value="1"/>
</dbReference>
<keyword evidence="1" id="KW-1133">Transmembrane helix</keyword>
<evidence type="ECO:0000256" key="1">
    <source>
        <dbReference type="SAM" id="Phobius"/>
    </source>
</evidence>
<keyword evidence="1" id="KW-0812">Transmembrane</keyword>
<reference evidence="2 3" key="1">
    <citation type="submission" date="2014-04" db="EMBL/GenBank/DDBJ databases">
        <title>Draft genome sequence of Photobacterium halotolerans S2753: a solonamide, ngercheumicin and holomycin producer.</title>
        <authorList>
            <person name="Machado H.R."/>
            <person name="Gram L."/>
        </authorList>
    </citation>
    <scope>NUCLEOTIDE SEQUENCE [LARGE SCALE GENOMIC DNA]</scope>
    <source>
        <strain evidence="2 3">S2753</strain>
    </source>
</reference>
<feature type="transmembrane region" description="Helical" evidence="1">
    <location>
        <begin position="68"/>
        <end position="89"/>
    </location>
</feature>
<dbReference type="Proteomes" id="UP000027192">
    <property type="component" value="Unassembled WGS sequence"/>
</dbReference>
<evidence type="ECO:0000313" key="3">
    <source>
        <dbReference type="Proteomes" id="UP000027192"/>
    </source>
</evidence>
<dbReference type="STRING" id="1654360.EA58_19155"/>
<evidence type="ECO:0000313" key="2">
    <source>
        <dbReference type="EMBL" id="KDM90057.1"/>
    </source>
</evidence>
<comment type="caution">
    <text evidence="2">The sequence shown here is derived from an EMBL/GenBank/DDBJ whole genome shotgun (WGS) entry which is preliminary data.</text>
</comment>
<feature type="transmembrane region" description="Helical" evidence="1">
    <location>
        <begin position="96"/>
        <end position="113"/>
    </location>
</feature>
<evidence type="ECO:0008006" key="4">
    <source>
        <dbReference type="Google" id="ProtNLM"/>
    </source>
</evidence>
<gene>
    <name evidence="2" type="ORF">EA58_19155</name>
</gene>
<sequence>MTTPLVILMLLCSPLLLSYFAGKRGIEMRDRFASYGLGLAFLFFALGHFVATEGMVEMLPPWLPSRYAIVYLTGVFEVMIAAGIFISAYRQVAGQIAIATFLCFFTANIYAAWHSVGLGGHQWGPVYLLIRAPLQLLLIFWTYHFCVKRPVLP</sequence>
<protein>
    <recommendedName>
        <fullName evidence="4">DoxX family protein</fullName>
    </recommendedName>
</protein>
<proteinExistence type="predicted"/>
<feature type="transmembrane region" description="Helical" evidence="1">
    <location>
        <begin position="125"/>
        <end position="147"/>
    </location>
</feature>
<dbReference type="PANTHER" id="PTHR36974">
    <property type="entry name" value="MEMBRANE PROTEIN-RELATED"/>
    <property type="match status" value="1"/>
</dbReference>
<accession>A0A066RQU2</accession>
<dbReference type="EMBL" id="JMIB01000038">
    <property type="protein sequence ID" value="KDM90057.1"/>
    <property type="molecule type" value="Genomic_DNA"/>
</dbReference>
<feature type="transmembrane region" description="Helical" evidence="1">
    <location>
        <begin position="34"/>
        <end position="56"/>
    </location>
</feature>
<dbReference type="RefSeq" id="WP_036756196.1">
    <property type="nucleotide sequence ID" value="NZ_JAGSGC010000008.1"/>
</dbReference>
<name>A0A066RQU2_9GAMM</name>
<keyword evidence="3" id="KW-1185">Reference proteome</keyword>
<organism evidence="2 3">
    <name type="scientific">Photobacterium galatheae</name>
    <dbReference type="NCBI Taxonomy" id="1654360"/>
    <lineage>
        <taxon>Bacteria</taxon>
        <taxon>Pseudomonadati</taxon>
        <taxon>Pseudomonadota</taxon>
        <taxon>Gammaproteobacteria</taxon>
        <taxon>Vibrionales</taxon>
        <taxon>Vibrionaceae</taxon>
        <taxon>Photobacterium</taxon>
    </lineage>
</organism>